<dbReference type="Proteomes" id="UP000492821">
    <property type="component" value="Unassembled WGS sequence"/>
</dbReference>
<feature type="compositionally biased region" description="Basic and acidic residues" evidence="1">
    <location>
        <begin position="15"/>
        <end position="38"/>
    </location>
</feature>
<reference evidence="4" key="2">
    <citation type="submission" date="2020-10" db="UniProtKB">
        <authorList>
            <consortium name="WormBaseParasite"/>
        </authorList>
    </citation>
    <scope>IDENTIFICATION</scope>
</reference>
<feature type="compositionally biased region" description="Low complexity" evidence="1">
    <location>
        <begin position="50"/>
        <end position="63"/>
    </location>
</feature>
<accession>A0A7E4UUA9</accession>
<sequence length="528" mass="58488">MGAGSNGKKKKKAHKTTEQTRDRTQAKRSKDREVEKTESSALSSEEEEVASNSKGGKNSTGSRSQDRSRRKNRSIAEDPKKRSIAKKKKIPKTSVNIPPRGPPSPEPNVSSSDSSRRRKCGAGCVNPNSLTGTGTASGGPQAGGKKKHGKQKEAPQPSCGAETTEETAWNEVADAEAEKPFDVAPDVVVREGFVLGIKGKKYRFLETIDQDYGVTPVVNVPTDGSTEKVHRYTMNYEITSAKLRRLKVQATILALAAASTKIETHFFRITVLGHAGNLKFLMTEEHGPTLAELVTGQGNSFSPPTAFKMGLQTLEAIEELHNMGYVCRDIKPQAFAIGRSTKHMNNVYLIHVGLGRRVGADSNIRSRVPFFGSKRYCSRRTHLEEERGRGDDLESWLYMFVEFFNERALSWRSLHNKNAIHKDKTNFFSITGFEDVKKKTKCLPESFYGRVVDHIFNLKVEETPDYNTIAQVLRDEVQHGGFQKFPYDWDTVSTSNAPTMGGGGHQSTLPGVNQSVLPFSRLPTARQI</sequence>
<proteinExistence type="predicted"/>
<dbReference type="PROSITE" id="PS50011">
    <property type="entry name" value="PROTEIN_KINASE_DOM"/>
    <property type="match status" value="1"/>
</dbReference>
<dbReference type="GO" id="GO:0005524">
    <property type="term" value="F:ATP binding"/>
    <property type="evidence" value="ECO:0007669"/>
    <property type="project" value="InterPro"/>
</dbReference>
<dbReference type="GO" id="GO:0004672">
    <property type="term" value="F:protein kinase activity"/>
    <property type="evidence" value="ECO:0007669"/>
    <property type="project" value="InterPro"/>
</dbReference>
<feature type="region of interest" description="Disordered" evidence="1">
    <location>
        <begin position="1"/>
        <end position="167"/>
    </location>
</feature>
<dbReference type="InterPro" id="IPR011009">
    <property type="entry name" value="Kinase-like_dom_sf"/>
</dbReference>
<name>A0A7E4UUA9_PANRE</name>
<dbReference type="InterPro" id="IPR050235">
    <property type="entry name" value="CK1_Ser-Thr_kinase"/>
</dbReference>
<dbReference type="SUPFAM" id="SSF56112">
    <property type="entry name" value="Protein kinase-like (PK-like)"/>
    <property type="match status" value="1"/>
</dbReference>
<reference evidence="3" key="1">
    <citation type="journal article" date="2013" name="Genetics">
        <title>The draft genome and transcriptome of Panagrellus redivivus are shaped by the harsh demands of a free-living lifestyle.</title>
        <authorList>
            <person name="Srinivasan J."/>
            <person name="Dillman A.R."/>
            <person name="Macchietto M.G."/>
            <person name="Heikkinen L."/>
            <person name="Lakso M."/>
            <person name="Fracchia K.M."/>
            <person name="Antoshechkin I."/>
            <person name="Mortazavi A."/>
            <person name="Wong G."/>
            <person name="Sternberg P.W."/>
        </authorList>
    </citation>
    <scope>NUCLEOTIDE SEQUENCE [LARGE SCALE GENOMIC DNA]</scope>
    <source>
        <strain evidence="3">MT8872</strain>
    </source>
</reference>
<feature type="compositionally biased region" description="Basic residues" evidence="1">
    <location>
        <begin position="82"/>
        <end position="91"/>
    </location>
</feature>
<organism evidence="3 4">
    <name type="scientific">Panagrellus redivivus</name>
    <name type="common">Microworm</name>
    <dbReference type="NCBI Taxonomy" id="6233"/>
    <lineage>
        <taxon>Eukaryota</taxon>
        <taxon>Metazoa</taxon>
        <taxon>Ecdysozoa</taxon>
        <taxon>Nematoda</taxon>
        <taxon>Chromadorea</taxon>
        <taxon>Rhabditida</taxon>
        <taxon>Tylenchina</taxon>
        <taxon>Panagrolaimomorpha</taxon>
        <taxon>Panagrolaimoidea</taxon>
        <taxon>Panagrolaimidae</taxon>
        <taxon>Panagrellus</taxon>
    </lineage>
</organism>
<evidence type="ECO:0000313" key="3">
    <source>
        <dbReference type="Proteomes" id="UP000492821"/>
    </source>
</evidence>
<evidence type="ECO:0000259" key="2">
    <source>
        <dbReference type="PROSITE" id="PS50011"/>
    </source>
</evidence>
<keyword evidence="3" id="KW-1185">Reference proteome</keyword>
<dbReference type="PANTHER" id="PTHR11909">
    <property type="entry name" value="CASEIN KINASE-RELATED"/>
    <property type="match status" value="1"/>
</dbReference>
<protein>
    <submittedName>
        <fullName evidence="4">Protein kinase domain-containing protein</fullName>
    </submittedName>
</protein>
<dbReference type="InterPro" id="IPR000719">
    <property type="entry name" value="Prot_kinase_dom"/>
</dbReference>
<feature type="domain" description="Protein kinase" evidence="2">
    <location>
        <begin position="187"/>
        <end position="482"/>
    </location>
</feature>
<evidence type="ECO:0000313" key="4">
    <source>
        <dbReference type="WBParaSite" id="Pan_g12942.t1"/>
    </source>
</evidence>
<evidence type="ECO:0000256" key="1">
    <source>
        <dbReference type="SAM" id="MobiDB-lite"/>
    </source>
</evidence>
<dbReference type="WBParaSite" id="Pan_g12942.t1">
    <property type="protein sequence ID" value="Pan_g12942.t1"/>
    <property type="gene ID" value="Pan_g12942"/>
</dbReference>
<dbReference type="AlphaFoldDB" id="A0A7E4UUA9"/>
<dbReference type="Gene3D" id="1.10.510.10">
    <property type="entry name" value="Transferase(Phosphotransferase) domain 1"/>
    <property type="match status" value="1"/>
</dbReference>